<reference evidence="2" key="1">
    <citation type="submission" date="2017-04" db="EMBL/GenBank/DDBJ databases">
        <authorList>
            <person name="Varghese N."/>
            <person name="Submissions S."/>
        </authorList>
    </citation>
    <scope>NUCLEOTIDE SEQUENCE [LARGE SCALE GENOMIC DNA]</scope>
    <source>
        <strain evidence="2">DSM 22618</strain>
    </source>
</reference>
<dbReference type="STRING" id="1123014.SAMN02745746_03360"/>
<sequence length="219" mass="24121">MIRSFDAVLFDMDGLMIDTESVSASSWRLAGESLDIQIPEELIHSMVGLSVSRSLERVIEHYGDRTLGQALSEACRHHYRRQLAEDDIPLKSGIEAVLDWLSEQDIPRAVATSTQRLMCDLKLQRTGLARYFDISVAGDEVQHTKPAPDVYLAAAARLDIAPERCIVLEDSPYGLLAGHAAGMRVILVPDLIKPSQEDNAKALATCDTLHDALTLLKSL</sequence>
<protein>
    <submittedName>
        <fullName evidence="1">Haloacid dehalogenase superfamily, subfamily IA, variant 3 with third motif having DD or ED</fullName>
    </submittedName>
</protein>
<dbReference type="CDD" id="cd07505">
    <property type="entry name" value="HAD_BPGM-like"/>
    <property type="match status" value="1"/>
</dbReference>
<dbReference type="SUPFAM" id="SSF56784">
    <property type="entry name" value="HAD-like"/>
    <property type="match status" value="1"/>
</dbReference>
<gene>
    <name evidence="1" type="ORF">SAMN02745746_03360</name>
</gene>
<dbReference type="Gene3D" id="1.10.150.240">
    <property type="entry name" value="Putative phosphatase, domain 2"/>
    <property type="match status" value="1"/>
</dbReference>
<dbReference type="InterPro" id="IPR041492">
    <property type="entry name" value="HAD_2"/>
</dbReference>
<dbReference type="InterPro" id="IPR023198">
    <property type="entry name" value="PGP-like_dom2"/>
</dbReference>
<dbReference type="AlphaFoldDB" id="A0A1Y6C5T2"/>
<dbReference type="PANTHER" id="PTHR18901">
    <property type="entry name" value="2-DEOXYGLUCOSE-6-PHOSPHATE PHOSPHATASE 2"/>
    <property type="match status" value="1"/>
</dbReference>
<proteinExistence type="predicted"/>
<dbReference type="RefSeq" id="WP_085277453.1">
    <property type="nucleotide sequence ID" value="NZ_FXAG01000022.1"/>
</dbReference>
<dbReference type="PANTHER" id="PTHR18901:SF38">
    <property type="entry name" value="PSEUDOURIDINE-5'-PHOSPHATASE"/>
    <property type="match status" value="1"/>
</dbReference>
<dbReference type="InterPro" id="IPR023214">
    <property type="entry name" value="HAD_sf"/>
</dbReference>
<dbReference type="NCBIfam" id="TIGR01509">
    <property type="entry name" value="HAD-SF-IA-v3"/>
    <property type="match status" value="1"/>
</dbReference>
<name>A0A1Y6C5T2_9NEIS</name>
<dbReference type="Proteomes" id="UP000192920">
    <property type="component" value="Unassembled WGS sequence"/>
</dbReference>
<dbReference type="PRINTS" id="PR00413">
    <property type="entry name" value="HADHALOGNASE"/>
</dbReference>
<dbReference type="SFLD" id="SFLDG01129">
    <property type="entry name" value="C1.5:_HAD__Beta-PGM__Phosphata"/>
    <property type="match status" value="1"/>
</dbReference>
<dbReference type="InterPro" id="IPR036412">
    <property type="entry name" value="HAD-like_sf"/>
</dbReference>
<accession>A0A1Y6C5T2</accession>
<dbReference type="Gene3D" id="3.40.50.1000">
    <property type="entry name" value="HAD superfamily/HAD-like"/>
    <property type="match status" value="1"/>
</dbReference>
<dbReference type="Pfam" id="PF13419">
    <property type="entry name" value="HAD_2"/>
    <property type="match status" value="1"/>
</dbReference>
<dbReference type="SFLD" id="SFLDS00003">
    <property type="entry name" value="Haloacid_Dehalogenase"/>
    <property type="match status" value="1"/>
</dbReference>
<dbReference type="EMBL" id="FXAG01000022">
    <property type="protein sequence ID" value="SMF45513.1"/>
    <property type="molecule type" value="Genomic_DNA"/>
</dbReference>
<organism evidence="1 2">
    <name type="scientific">Pseudogulbenkiania subflava DSM 22618</name>
    <dbReference type="NCBI Taxonomy" id="1123014"/>
    <lineage>
        <taxon>Bacteria</taxon>
        <taxon>Pseudomonadati</taxon>
        <taxon>Pseudomonadota</taxon>
        <taxon>Betaproteobacteria</taxon>
        <taxon>Neisseriales</taxon>
        <taxon>Chromobacteriaceae</taxon>
        <taxon>Pseudogulbenkiania</taxon>
    </lineage>
</organism>
<dbReference type="InterPro" id="IPR006439">
    <property type="entry name" value="HAD-SF_hydro_IA"/>
</dbReference>
<evidence type="ECO:0000313" key="2">
    <source>
        <dbReference type="Proteomes" id="UP000192920"/>
    </source>
</evidence>
<evidence type="ECO:0000313" key="1">
    <source>
        <dbReference type="EMBL" id="SMF45513.1"/>
    </source>
</evidence>
<keyword evidence="2" id="KW-1185">Reference proteome</keyword>
<dbReference type="SFLD" id="SFLDG01135">
    <property type="entry name" value="C1.5.6:_HAD__Beta-PGM__Phospha"/>
    <property type="match status" value="1"/>
</dbReference>